<keyword evidence="1" id="KW-0472">Membrane</keyword>
<evidence type="ECO:0000313" key="2">
    <source>
        <dbReference type="EMBL" id="AKP51022.1"/>
    </source>
</evidence>
<feature type="transmembrane region" description="Helical" evidence="1">
    <location>
        <begin position="73"/>
        <end position="92"/>
    </location>
</feature>
<proteinExistence type="predicted"/>
<dbReference type="EMBL" id="CP012040">
    <property type="protein sequence ID" value="AKP51022.1"/>
    <property type="molecule type" value="Genomic_DNA"/>
</dbReference>
<name>A0A0H4PRY5_9BACT</name>
<evidence type="ECO:0000256" key="1">
    <source>
        <dbReference type="SAM" id="Phobius"/>
    </source>
</evidence>
<sequence>MGEKKCPNCGKWSEWNQNLSDTCEHCGEILAKTDLAFEEKRAAQKKINEEQWVFFIKEDDSDFVKKSKKVGNFFYSLYITIITIIAWLIAALPG</sequence>
<keyword evidence="3" id="KW-1185">Reference proteome</keyword>
<dbReference type="AlphaFoldDB" id="A0A0H4PRY5"/>
<accession>A0A0H4PRY5</accession>
<dbReference type="RefSeq" id="WP_048641411.1">
    <property type="nucleotide sequence ID" value="NZ_CAXBGM010000041.1"/>
</dbReference>
<keyword evidence="1" id="KW-0812">Transmembrane</keyword>
<dbReference type="STRING" id="320787.CA2015_1586"/>
<evidence type="ECO:0000313" key="3">
    <source>
        <dbReference type="Proteomes" id="UP000036520"/>
    </source>
</evidence>
<dbReference type="PATRIC" id="fig|320787.5.peg.1751"/>
<dbReference type="OrthoDB" id="772995at2"/>
<organism evidence="2 3">
    <name type="scientific">Cyclobacterium amurskyense</name>
    <dbReference type="NCBI Taxonomy" id="320787"/>
    <lineage>
        <taxon>Bacteria</taxon>
        <taxon>Pseudomonadati</taxon>
        <taxon>Bacteroidota</taxon>
        <taxon>Cytophagia</taxon>
        <taxon>Cytophagales</taxon>
        <taxon>Cyclobacteriaceae</taxon>
        <taxon>Cyclobacterium</taxon>
    </lineage>
</organism>
<keyword evidence="1" id="KW-1133">Transmembrane helix</keyword>
<protein>
    <submittedName>
        <fullName evidence="2">Uncharacterized protein</fullName>
    </submittedName>
</protein>
<gene>
    <name evidence="2" type="ORF">CA2015_1586</name>
</gene>
<reference evidence="2 3" key="1">
    <citation type="submission" date="2015-07" db="EMBL/GenBank/DDBJ databases">
        <authorList>
            <person name="Kim K.M."/>
        </authorList>
    </citation>
    <scope>NUCLEOTIDE SEQUENCE [LARGE SCALE GENOMIC DNA]</scope>
    <source>
        <strain evidence="2 3">KCTC 12363</strain>
    </source>
</reference>
<dbReference type="Proteomes" id="UP000036520">
    <property type="component" value="Chromosome"/>
</dbReference>
<dbReference type="KEGG" id="camu:CA2015_1586"/>